<dbReference type="PANTHER" id="PTHR31322:SF2">
    <property type="entry name" value="E3 UBIQUITIN-PROTEIN LIGASE TM129"/>
    <property type="match status" value="1"/>
</dbReference>
<proteinExistence type="inferred from homology"/>
<evidence type="ECO:0000256" key="6">
    <source>
        <dbReference type="SAM" id="Phobius"/>
    </source>
</evidence>
<dbReference type="InParanoid" id="A0A3P8Y991"/>
<dbReference type="Bgee" id="ENSELUG00000012831">
    <property type="expression patterns" value="Expressed in ovary and 15 other cell types or tissues"/>
</dbReference>
<evidence type="ECO:0000256" key="2">
    <source>
        <dbReference type="ARBA" id="ARBA00007332"/>
    </source>
</evidence>
<dbReference type="OrthoDB" id="10055027at2759"/>
<feature type="transmembrane region" description="Helical" evidence="6">
    <location>
        <begin position="58"/>
        <end position="79"/>
    </location>
</feature>
<feature type="transmembrane region" description="Helical" evidence="6">
    <location>
        <begin position="95"/>
        <end position="114"/>
    </location>
</feature>
<dbReference type="AlphaFoldDB" id="A0A3P8Y991"/>
<dbReference type="STRING" id="8010.ENSELUP00000012631"/>
<dbReference type="Ensembl" id="ENSELUT00000038177.3">
    <property type="protein sequence ID" value="ENSELUP00000012631.2"/>
    <property type="gene ID" value="ENSELUG00000012831.3"/>
</dbReference>
<dbReference type="GO" id="GO:0061630">
    <property type="term" value="F:ubiquitin protein ligase activity"/>
    <property type="evidence" value="ECO:0007669"/>
    <property type="project" value="InterPro"/>
</dbReference>
<dbReference type="Pfam" id="PF10272">
    <property type="entry name" value="Tmpp129"/>
    <property type="match status" value="1"/>
</dbReference>
<reference evidence="8" key="1">
    <citation type="journal article" date="2014" name="PLoS ONE">
        <title>The genome and linkage map of the northern pike (Esox lucius): conserved synteny revealed between the salmonid sister group and the Neoteleostei.</title>
        <authorList>
            <person name="Rondeau E.B."/>
            <person name="Minkley D.R."/>
            <person name="Leong J.S."/>
            <person name="Messmer A.M."/>
            <person name="Jantzen J.R."/>
            <person name="von Schalburg K.R."/>
            <person name="Lemon C."/>
            <person name="Bird N.H."/>
            <person name="Koop B.F."/>
        </authorList>
    </citation>
    <scope>NUCLEOTIDE SEQUENCE</scope>
</reference>
<dbReference type="GeneTree" id="ENSGT00390000013284"/>
<keyword evidence="3 6" id="KW-0812">Transmembrane</keyword>
<accession>A0A3P8Y991</accession>
<dbReference type="FunCoup" id="A0A3P8Y991">
    <property type="interactions" value="1850"/>
</dbReference>
<evidence type="ECO:0008006" key="9">
    <source>
        <dbReference type="Google" id="ProtNLM"/>
    </source>
</evidence>
<name>A0A3P8Y991_ESOLU</name>
<evidence type="ECO:0000256" key="4">
    <source>
        <dbReference type="ARBA" id="ARBA00022989"/>
    </source>
</evidence>
<keyword evidence="5 6" id="KW-0472">Membrane</keyword>
<protein>
    <recommendedName>
        <fullName evidence="9">Transmembrane protein 129</fullName>
    </recommendedName>
</protein>
<dbReference type="RefSeq" id="XP_010896915.2">
    <property type="nucleotide sequence ID" value="XM_010898613.4"/>
</dbReference>
<comment type="subcellular location">
    <subcellularLocation>
        <location evidence="1">Membrane</location>
        <topology evidence="1">Multi-pass membrane protein</topology>
    </subcellularLocation>
</comment>
<evidence type="ECO:0000256" key="5">
    <source>
        <dbReference type="ARBA" id="ARBA00023136"/>
    </source>
</evidence>
<organism evidence="7 8">
    <name type="scientific">Esox lucius</name>
    <name type="common">Northern pike</name>
    <dbReference type="NCBI Taxonomy" id="8010"/>
    <lineage>
        <taxon>Eukaryota</taxon>
        <taxon>Metazoa</taxon>
        <taxon>Chordata</taxon>
        <taxon>Craniata</taxon>
        <taxon>Vertebrata</taxon>
        <taxon>Euteleostomi</taxon>
        <taxon>Actinopterygii</taxon>
        <taxon>Neopterygii</taxon>
        <taxon>Teleostei</taxon>
        <taxon>Protacanthopterygii</taxon>
        <taxon>Esociformes</taxon>
        <taxon>Esocidae</taxon>
        <taxon>Esox</taxon>
    </lineage>
</organism>
<keyword evidence="8" id="KW-1185">Reference proteome</keyword>
<reference evidence="7" key="3">
    <citation type="submission" date="2025-08" db="UniProtKB">
        <authorList>
            <consortium name="Ensembl"/>
        </authorList>
    </citation>
    <scope>IDENTIFICATION</scope>
</reference>
<dbReference type="GO" id="GO:0005783">
    <property type="term" value="C:endoplasmic reticulum"/>
    <property type="evidence" value="ECO:0007669"/>
    <property type="project" value="TreeGrafter"/>
</dbReference>
<evidence type="ECO:0000256" key="3">
    <source>
        <dbReference type="ARBA" id="ARBA00022692"/>
    </source>
</evidence>
<evidence type="ECO:0000313" key="8">
    <source>
        <dbReference type="Proteomes" id="UP000265140"/>
    </source>
</evidence>
<feature type="transmembrane region" description="Helical" evidence="6">
    <location>
        <begin position="6"/>
        <end position="22"/>
    </location>
</feature>
<evidence type="ECO:0000256" key="1">
    <source>
        <dbReference type="ARBA" id="ARBA00004141"/>
    </source>
</evidence>
<dbReference type="GeneID" id="105026856"/>
<dbReference type="GO" id="GO:0016020">
    <property type="term" value="C:membrane"/>
    <property type="evidence" value="ECO:0007669"/>
    <property type="project" value="UniProtKB-SubCell"/>
</dbReference>
<sequence length="362" mass="41254">MDRPEVTFSLAYVVFALCFVFTPNEFRSAGFTVQNLFSCWLGSEDVGFIQYHVRRTSVTLIVHSTLPLGYYIGMCIAAPENNLAYVHLISDGWRAFFTFSLALQVLSWVLVIYWSRHKWENHPISKNLKAHALPQSGWGVVASSVNTEFRRIDKFATGAPGARVIITDTWIMKVTTYYVHIALQQDTHLTVIESRQHQLSPDSVSPVQILTLRVASINASVKPFDIRLNSTEYAELREKLHAPIRNAANVVIHQTMSDLFLETFKSQVEMNQIYQLTSGQELESCIGCMQVPANIKLLRLCHEEGEGECQQCYCRPMWCLTCMGKWFASRQDQQRPETWLGSRVPCPTCRARFCILDVCIVT</sequence>
<dbReference type="OMA" id="KFATGPP"/>
<dbReference type="GO" id="GO:0016567">
    <property type="term" value="P:protein ubiquitination"/>
    <property type="evidence" value="ECO:0007669"/>
    <property type="project" value="InterPro"/>
</dbReference>
<reference evidence="7" key="4">
    <citation type="submission" date="2025-09" db="UniProtKB">
        <authorList>
            <consortium name="Ensembl"/>
        </authorList>
    </citation>
    <scope>IDENTIFICATION</scope>
</reference>
<keyword evidence="4 6" id="KW-1133">Transmembrane helix</keyword>
<dbReference type="PANTHER" id="PTHR31322">
    <property type="entry name" value="E3 UBIQUITIN-PROTEIN LIGASE TM129"/>
    <property type="match status" value="1"/>
</dbReference>
<dbReference type="InterPro" id="IPR018801">
    <property type="entry name" value="TM129"/>
</dbReference>
<comment type="similarity">
    <text evidence="2">Belongs to the TMEM129 family.</text>
</comment>
<evidence type="ECO:0000313" key="7">
    <source>
        <dbReference type="Ensembl" id="ENSELUP00000012631.2"/>
    </source>
</evidence>
<reference evidence="7" key="2">
    <citation type="submission" date="2020-02" db="EMBL/GenBank/DDBJ databases">
        <title>Esox lucius (northern pike) genome, fEsoLuc1, primary haplotype.</title>
        <authorList>
            <person name="Myers G."/>
            <person name="Karagic N."/>
            <person name="Meyer A."/>
            <person name="Pippel M."/>
            <person name="Reichard M."/>
            <person name="Winkler S."/>
            <person name="Tracey A."/>
            <person name="Sims Y."/>
            <person name="Howe K."/>
            <person name="Rhie A."/>
            <person name="Formenti G."/>
            <person name="Durbin R."/>
            <person name="Fedrigo O."/>
            <person name="Jarvis E.D."/>
        </authorList>
    </citation>
    <scope>NUCLEOTIDE SEQUENCE [LARGE SCALE GENOMIC DNA]</scope>
</reference>
<dbReference type="Proteomes" id="UP000265140">
    <property type="component" value="Chromosome 4"/>
</dbReference>
<gene>
    <name evidence="7" type="primary">TMEM129</name>
</gene>